<evidence type="ECO:0000256" key="2">
    <source>
        <dbReference type="ARBA" id="ARBA00022692"/>
    </source>
</evidence>
<evidence type="ECO:0000256" key="5">
    <source>
        <dbReference type="SAM" id="Phobius"/>
    </source>
</evidence>
<organism evidence="7 8">
    <name type="scientific">Cypionkella sinensis</name>
    <dbReference type="NCBI Taxonomy" id="1756043"/>
    <lineage>
        <taxon>Bacteria</taxon>
        <taxon>Pseudomonadati</taxon>
        <taxon>Pseudomonadota</taxon>
        <taxon>Alphaproteobacteria</taxon>
        <taxon>Rhodobacterales</taxon>
        <taxon>Paracoccaceae</taxon>
        <taxon>Cypionkella</taxon>
    </lineage>
</organism>
<evidence type="ECO:0000313" key="8">
    <source>
        <dbReference type="Proteomes" id="UP001595547"/>
    </source>
</evidence>
<accession>A0ABV7J0D8</accession>
<keyword evidence="8" id="KW-1185">Reference proteome</keyword>
<evidence type="ECO:0000259" key="6">
    <source>
        <dbReference type="Pfam" id="PF04893"/>
    </source>
</evidence>
<comment type="subcellular location">
    <subcellularLocation>
        <location evidence="1">Membrane</location>
        <topology evidence="1">Multi-pass membrane protein</topology>
    </subcellularLocation>
</comment>
<feature type="transmembrane region" description="Helical" evidence="5">
    <location>
        <begin position="62"/>
        <end position="84"/>
    </location>
</feature>
<keyword evidence="3 5" id="KW-1133">Transmembrane helix</keyword>
<dbReference type="Proteomes" id="UP001595547">
    <property type="component" value="Unassembled WGS sequence"/>
</dbReference>
<keyword evidence="2 5" id="KW-0812">Transmembrane</keyword>
<gene>
    <name evidence="7" type="ORF">ACFOGH_04225</name>
</gene>
<feature type="transmembrane region" description="Helical" evidence="5">
    <location>
        <begin position="29"/>
        <end position="50"/>
    </location>
</feature>
<comment type="caution">
    <text evidence="7">The sequence shown here is derived from an EMBL/GenBank/DDBJ whole genome shotgun (WGS) entry which is preliminary data.</text>
</comment>
<evidence type="ECO:0000256" key="3">
    <source>
        <dbReference type="ARBA" id="ARBA00022989"/>
    </source>
</evidence>
<feature type="domain" description="Yip1" evidence="6">
    <location>
        <begin position="9"/>
        <end position="156"/>
    </location>
</feature>
<sequence>MSVTTDIVQAWRRPKAVMRRHMDRPKSEPFAFSLLVAFLVVAFVSLWPFLSRQTVLQPEVPMVQRLVAAGLALLALIPFWYLLAAISHWIAKALGGQCGHYAARLALFSALLAVSPGLLLRGLVAGMIGPGAQLLLVDILVGLCFAWIWMAMLREAERSYAG</sequence>
<evidence type="ECO:0000256" key="4">
    <source>
        <dbReference type="ARBA" id="ARBA00023136"/>
    </source>
</evidence>
<feature type="transmembrane region" description="Helical" evidence="5">
    <location>
        <begin position="134"/>
        <end position="153"/>
    </location>
</feature>
<name>A0ABV7J0D8_9RHOB</name>
<dbReference type="Pfam" id="PF04893">
    <property type="entry name" value="Yip1"/>
    <property type="match status" value="1"/>
</dbReference>
<keyword evidence="4 5" id="KW-0472">Membrane</keyword>
<dbReference type="EMBL" id="JBHRTO010000001">
    <property type="protein sequence ID" value="MFC3180187.1"/>
    <property type="molecule type" value="Genomic_DNA"/>
</dbReference>
<proteinExistence type="predicted"/>
<reference evidence="8" key="1">
    <citation type="journal article" date="2019" name="Int. J. Syst. Evol. Microbiol.">
        <title>The Global Catalogue of Microorganisms (GCM) 10K type strain sequencing project: providing services to taxonomists for standard genome sequencing and annotation.</title>
        <authorList>
            <consortium name="The Broad Institute Genomics Platform"/>
            <consortium name="The Broad Institute Genome Sequencing Center for Infectious Disease"/>
            <person name="Wu L."/>
            <person name="Ma J."/>
        </authorList>
    </citation>
    <scope>NUCLEOTIDE SEQUENCE [LARGE SCALE GENOMIC DNA]</scope>
    <source>
        <strain evidence="8">KCTC 52039</strain>
    </source>
</reference>
<dbReference type="InterPro" id="IPR006977">
    <property type="entry name" value="Yip1_dom"/>
</dbReference>
<feature type="transmembrane region" description="Helical" evidence="5">
    <location>
        <begin position="105"/>
        <end position="128"/>
    </location>
</feature>
<evidence type="ECO:0000256" key="1">
    <source>
        <dbReference type="ARBA" id="ARBA00004141"/>
    </source>
</evidence>
<protein>
    <submittedName>
        <fullName evidence="7">YIP1 family protein</fullName>
    </submittedName>
</protein>
<evidence type="ECO:0000313" key="7">
    <source>
        <dbReference type="EMBL" id="MFC3180187.1"/>
    </source>
</evidence>
<dbReference type="RefSeq" id="WP_380071819.1">
    <property type="nucleotide sequence ID" value="NZ_JBHRTO010000001.1"/>
</dbReference>